<sequence>MTGGIAHINKKEFTPLVEAVLESDDPKGTFDDYREKNWNIDKRHQVNSLREILVEAVAGCLNHDEFGISANAAVILREHMLLCSRVCDLDALVAALTDQVNERRIQPAKEAAITLAFFLSTRPPDRDLPRWDGSDPMASTSMLEDLDQHRLIRDVPIDSGYLHRISPATVESAIDALISNLNRKEYKRSSEWTVARECAKALGAIGYQRPELVSEAVPAIEKLLGKPDERQGWLVYALTSIGYTRPDLVPDDLASRLKKYSENGSLGPDWQLYYAAQVGHRKIGHAPIYLQEEGCDADSDLKPVVEKLFNFMLNRFPSGPEECIQAFVEIYRCRPDDLVSILSDELDLILQGNPRTYEFPDNFMRLLSELAGVDAADLKPILDRSDEIYRDHAKSHYWYENSLELHRRVAVQDEDLLPANLGDTVTEFVESEGRASVKTGVRRFLEEIGQLDDDLEAELQGPSIIGSIEKLVDSEEF</sequence>
<proteinExistence type="predicted"/>
<dbReference type="InterPro" id="IPR016024">
    <property type="entry name" value="ARM-type_fold"/>
</dbReference>
<dbReference type="Proteomes" id="UP000199126">
    <property type="component" value="Unassembled WGS sequence"/>
</dbReference>
<dbReference type="AlphaFoldDB" id="A0A1H8VR44"/>
<dbReference type="OrthoDB" id="275579at2157"/>
<dbReference type="EMBL" id="FODV01000018">
    <property type="protein sequence ID" value="SEP17418.1"/>
    <property type="molecule type" value="Genomic_DNA"/>
</dbReference>
<evidence type="ECO:0000313" key="2">
    <source>
        <dbReference type="Proteomes" id="UP000199126"/>
    </source>
</evidence>
<protein>
    <recommendedName>
        <fullName evidence="3">HEAT repeat-containing protein</fullName>
    </recommendedName>
</protein>
<keyword evidence="2" id="KW-1185">Reference proteome</keyword>
<organism evidence="1 2">
    <name type="scientific">Halogranum amylolyticum</name>
    <dbReference type="NCBI Taxonomy" id="660520"/>
    <lineage>
        <taxon>Archaea</taxon>
        <taxon>Methanobacteriati</taxon>
        <taxon>Methanobacteriota</taxon>
        <taxon>Stenosarchaea group</taxon>
        <taxon>Halobacteria</taxon>
        <taxon>Halobacteriales</taxon>
        <taxon>Haloferacaceae</taxon>
    </lineage>
</organism>
<dbReference type="Gene3D" id="1.25.10.10">
    <property type="entry name" value="Leucine-rich Repeat Variant"/>
    <property type="match status" value="1"/>
</dbReference>
<evidence type="ECO:0008006" key="3">
    <source>
        <dbReference type="Google" id="ProtNLM"/>
    </source>
</evidence>
<dbReference type="SUPFAM" id="SSF48371">
    <property type="entry name" value="ARM repeat"/>
    <property type="match status" value="1"/>
</dbReference>
<dbReference type="RefSeq" id="WP_089827277.1">
    <property type="nucleotide sequence ID" value="NZ_FODV01000018.1"/>
</dbReference>
<name>A0A1H8VR44_9EURY</name>
<evidence type="ECO:0000313" key="1">
    <source>
        <dbReference type="EMBL" id="SEP17418.1"/>
    </source>
</evidence>
<dbReference type="InterPro" id="IPR011989">
    <property type="entry name" value="ARM-like"/>
</dbReference>
<gene>
    <name evidence="1" type="ORF">SAMN04487948_11869</name>
</gene>
<accession>A0A1H8VR44</accession>
<reference evidence="2" key="1">
    <citation type="submission" date="2016-10" db="EMBL/GenBank/DDBJ databases">
        <authorList>
            <person name="Varghese N."/>
            <person name="Submissions S."/>
        </authorList>
    </citation>
    <scope>NUCLEOTIDE SEQUENCE [LARGE SCALE GENOMIC DNA]</scope>
    <source>
        <strain evidence="2">CGMCC 1.10121</strain>
    </source>
</reference>